<sequence length="115" mass="12816">MDETTRNLNWQTQARLTRMRLLAQEQSGHLSEASGFSSFSRGFAVATAVTLAITLWVLPNVKDSLPGAAPMLGDRTAKTSDVELDANVMDVLMSNEDMDFLENLEIYEWLEAEYG</sequence>
<dbReference type="KEGG" id="this:HZT40_10325"/>
<gene>
    <name evidence="1" type="ORF">HZT40_10325</name>
</gene>
<name>A0A7L6AS30_9GAMM</name>
<keyword evidence="2" id="KW-1185">Reference proteome</keyword>
<organism evidence="1 2">
    <name type="scientific">Candidatus Thiothrix singaporensis</name>
    <dbReference type="NCBI Taxonomy" id="2799669"/>
    <lineage>
        <taxon>Bacteria</taxon>
        <taxon>Pseudomonadati</taxon>
        <taxon>Pseudomonadota</taxon>
        <taxon>Gammaproteobacteria</taxon>
        <taxon>Thiotrichales</taxon>
        <taxon>Thiotrichaceae</taxon>
        <taxon>Thiothrix</taxon>
    </lineage>
</organism>
<dbReference type="Proteomes" id="UP000510621">
    <property type="component" value="Chromosome"/>
</dbReference>
<protein>
    <submittedName>
        <fullName evidence="1">Uncharacterized protein</fullName>
    </submittedName>
</protein>
<dbReference type="EMBL" id="CP059265">
    <property type="protein sequence ID" value="QLQ31920.1"/>
    <property type="molecule type" value="Genomic_DNA"/>
</dbReference>
<accession>A0A7L6AS30</accession>
<proteinExistence type="predicted"/>
<dbReference type="AlphaFoldDB" id="A0A7L6AS30"/>
<evidence type="ECO:0000313" key="1">
    <source>
        <dbReference type="EMBL" id="QLQ31920.1"/>
    </source>
</evidence>
<reference evidence="1" key="1">
    <citation type="submission" date="2020-06" db="EMBL/GenBank/DDBJ databases">
        <title>Analysis procedures for assessing recovery of high quality, complete, closed genomes from Nanopore long read metagenome sequencing.</title>
        <authorList>
            <person name="Bessarab I."/>
            <person name="Arumugam K."/>
            <person name="Haryono M."/>
            <person name="Liu X."/>
            <person name="Roy S."/>
            <person name="Zuniga-Montanez R.E."/>
            <person name="Qiu G."/>
            <person name="Drautz-Moses D.I."/>
            <person name="Law Y.Y."/>
            <person name="Wuertz S."/>
            <person name="Lauro F.M."/>
            <person name="Huson D.H."/>
            <person name="Williams R.B."/>
        </authorList>
    </citation>
    <scope>NUCLEOTIDE SEQUENCE [LARGE SCALE GENOMIC DNA]</scope>
    <source>
        <strain evidence="1">SSD2</strain>
    </source>
</reference>
<evidence type="ECO:0000313" key="2">
    <source>
        <dbReference type="Proteomes" id="UP000510621"/>
    </source>
</evidence>